<dbReference type="InterPro" id="IPR027413">
    <property type="entry name" value="GROEL-like_equatorial_sf"/>
</dbReference>
<reference evidence="5" key="2">
    <citation type="journal article" date="2015" name="ISME J.">
        <title>A new class of marine Euryarchaeota group II from the Mediterranean deep chlorophyll maximum.</title>
        <authorList>
            <person name="Martin-Cuadrado A.B."/>
            <person name="Garcia-Heredia I."/>
            <person name="Molto A.G."/>
            <person name="Lopez-Ubeda R."/>
            <person name="Kimes N."/>
            <person name="Lopez-Garcia P."/>
            <person name="Moreira D."/>
            <person name="Rodriguez-Valera F."/>
        </authorList>
    </citation>
    <scope>NUCLEOTIDE SEQUENCE</scope>
</reference>
<keyword evidence="3" id="KW-0067">ATP-binding</keyword>
<organism evidence="5">
    <name type="scientific">uncultured Poseidoniia archaeon</name>
    <dbReference type="NCBI Taxonomy" id="1697135"/>
    <lineage>
        <taxon>Archaea</taxon>
        <taxon>Methanobacteriati</taxon>
        <taxon>Thermoplasmatota</taxon>
        <taxon>Candidatus Poseidoniia</taxon>
        <taxon>environmental samples</taxon>
    </lineage>
</organism>
<dbReference type="SUPFAM" id="SSF52029">
    <property type="entry name" value="GroEL apical domain-like"/>
    <property type="match status" value="1"/>
</dbReference>
<dbReference type="AlphaFoldDB" id="A0A1B1T9H2"/>
<evidence type="ECO:0000256" key="3">
    <source>
        <dbReference type="ARBA" id="ARBA00022840"/>
    </source>
</evidence>
<dbReference type="GO" id="GO:0005524">
    <property type="term" value="F:ATP binding"/>
    <property type="evidence" value="ECO:0007669"/>
    <property type="project" value="UniProtKB-KW"/>
</dbReference>
<evidence type="ECO:0000256" key="2">
    <source>
        <dbReference type="ARBA" id="ARBA00022741"/>
    </source>
</evidence>
<proteinExistence type="inferred from homology"/>
<keyword evidence="4" id="KW-0143">Chaperone</keyword>
<dbReference type="InterPro" id="IPR002423">
    <property type="entry name" value="Cpn60/GroEL/TCP-1"/>
</dbReference>
<accession>A0A1B1T9H2</accession>
<evidence type="ECO:0008006" key="6">
    <source>
        <dbReference type="Google" id="ProtNLM"/>
    </source>
</evidence>
<comment type="similarity">
    <text evidence="1">Belongs to the TCP-1 chaperonin family.</text>
</comment>
<name>A0A1B1T9H2_9ARCH</name>
<dbReference type="SUPFAM" id="SSF48592">
    <property type="entry name" value="GroEL equatorial domain-like"/>
    <property type="match status" value="1"/>
</dbReference>
<dbReference type="InterPro" id="IPR027410">
    <property type="entry name" value="TCP-1-like_intermed_sf"/>
</dbReference>
<dbReference type="Gene3D" id="3.50.7.10">
    <property type="entry name" value="GroEL"/>
    <property type="match status" value="1"/>
</dbReference>
<keyword evidence="2" id="KW-0547">Nucleotide-binding</keyword>
<protein>
    <recommendedName>
        <fullName evidence="6">Thermosome subunit</fullName>
    </recommendedName>
</protein>
<evidence type="ECO:0000256" key="4">
    <source>
        <dbReference type="ARBA" id="ARBA00023186"/>
    </source>
</evidence>
<reference evidence="5" key="1">
    <citation type="submission" date="2014-11" db="EMBL/GenBank/DDBJ databases">
        <authorList>
            <person name="Zhu J."/>
            <person name="Qi W."/>
            <person name="Song R."/>
        </authorList>
    </citation>
    <scope>NUCLEOTIDE SEQUENCE</scope>
</reference>
<dbReference type="Gene3D" id="1.10.560.10">
    <property type="entry name" value="GroEL-like equatorial domain"/>
    <property type="match status" value="1"/>
</dbReference>
<sequence>MEIKITNTNQLDSFVEAEQERKELIANKIISTGADVVFCTGEIDREILYLLSDSSILTVGELDSSEIENIAAATGANIVDSILDIETLDIGKCGSLHWERREHTDQIEDVITIGECKKPKILTIEVGGSGDVHTEEIIRGLYDSLRATSSAISENEIILGAGTIHSQMANSVRLASESEPGKARLAMEAFARALETIPATLVENSGGESLDRILELRTASRESDIPMGINKDGFVTPTNNIWHPRSVIENSLESATETAMSMLRIDQVISLPWRINIILSNCSHNL</sequence>
<dbReference type="InterPro" id="IPR017998">
    <property type="entry name" value="Chaperone_TCP-1"/>
</dbReference>
<dbReference type="PANTHER" id="PTHR11353">
    <property type="entry name" value="CHAPERONIN"/>
    <property type="match status" value="1"/>
</dbReference>
<dbReference type="InterPro" id="IPR027409">
    <property type="entry name" value="GroEL-like_apical_dom_sf"/>
</dbReference>
<evidence type="ECO:0000313" key="5">
    <source>
        <dbReference type="EMBL" id="ANV78932.1"/>
    </source>
</evidence>
<dbReference type="GO" id="GO:0140662">
    <property type="term" value="F:ATP-dependent protein folding chaperone"/>
    <property type="evidence" value="ECO:0007669"/>
    <property type="project" value="InterPro"/>
</dbReference>
<dbReference type="Gene3D" id="3.30.260.10">
    <property type="entry name" value="TCP-1-like chaperonin intermediate domain"/>
    <property type="match status" value="1"/>
</dbReference>
<dbReference type="EMBL" id="KP211807">
    <property type="protein sequence ID" value="ANV78932.1"/>
    <property type="molecule type" value="Genomic_DNA"/>
</dbReference>
<dbReference type="Pfam" id="PF00118">
    <property type="entry name" value="Cpn60_TCP1"/>
    <property type="match status" value="1"/>
</dbReference>
<evidence type="ECO:0000256" key="1">
    <source>
        <dbReference type="ARBA" id="ARBA00008020"/>
    </source>
</evidence>